<protein>
    <recommendedName>
        <fullName evidence="3">Carboxylic ester hydrolase</fullName>
        <ecNumber evidence="3">3.1.1.-</ecNumber>
    </recommendedName>
</protein>
<comment type="similarity">
    <text evidence="1 3">Belongs to the type-B carboxylesterase/lipase family.</text>
</comment>
<dbReference type="Proteomes" id="UP001174694">
    <property type="component" value="Unassembled WGS sequence"/>
</dbReference>
<dbReference type="PANTHER" id="PTHR43142:SF11">
    <property type="entry name" value="CARBOXYLIC ESTER HYDROLASE"/>
    <property type="match status" value="1"/>
</dbReference>
<dbReference type="EMBL" id="JANBVO010000037">
    <property type="protein sequence ID" value="KAJ9136945.1"/>
    <property type="molecule type" value="Genomic_DNA"/>
</dbReference>
<evidence type="ECO:0000256" key="3">
    <source>
        <dbReference type="RuleBase" id="RU361235"/>
    </source>
</evidence>
<reference evidence="5" key="1">
    <citation type="submission" date="2022-07" db="EMBL/GenBank/DDBJ databases">
        <title>Fungi with potential for degradation of polypropylene.</title>
        <authorList>
            <person name="Gostincar C."/>
        </authorList>
    </citation>
    <scope>NUCLEOTIDE SEQUENCE</scope>
    <source>
        <strain evidence="5">EXF-13308</strain>
    </source>
</reference>
<evidence type="ECO:0000256" key="1">
    <source>
        <dbReference type="ARBA" id="ARBA00005964"/>
    </source>
</evidence>
<organism evidence="5 6">
    <name type="scientific">Pleurostoma richardsiae</name>
    <dbReference type="NCBI Taxonomy" id="41990"/>
    <lineage>
        <taxon>Eukaryota</taxon>
        <taxon>Fungi</taxon>
        <taxon>Dikarya</taxon>
        <taxon>Ascomycota</taxon>
        <taxon>Pezizomycotina</taxon>
        <taxon>Sordariomycetes</taxon>
        <taxon>Sordariomycetidae</taxon>
        <taxon>Calosphaeriales</taxon>
        <taxon>Pleurostomataceae</taxon>
        <taxon>Pleurostoma</taxon>
    </lineage>
</organism>
<dbReference type="PANTHER" id="PTHR43142">
    <property type="entry name" value="CARBOXYLIC ESTER HYDROLASE"/>
    <property type="match status" value="1"/>
</dbReference>
<dbReference type="SUPFAM" id="SSF53474">
    <property type="entry name" value="alpha/beta-Hydrolases"/>
    <property type="match status" value="1"/>
</dbReference>
<comment type="caution">
    <text evidence="5">The sequence shown here is derived from an EMBL/GenBank/DDBJ whole genome shotgun (WGS) entry which is preliminary data.</text>
</comment>
<sequence>MANLSLHPSGLPPPLQHPVIGHIQGRYNKGVVQYLGIKYASLKDRLAEPEVIEYQGGQDINATRHGPPVVTPAGAADMEMSFIQEHLPKPDLPPMSDLEGLNLNITVPQDGGENLPVVVYVHGGGFAFGSSTYPHYDQSKVVELSAIMDQRIVAVNLNYRLGITGFLTSKELRDSGIKANRGLRDQRAALLWIKKYISGFGGDPGRITVVGQSAGATSVNFQLQCAEPLFHQAVLFGGSFLMMRPATEDIAENMYKAVTGTLGLGALTPEKRVEALLTLPQDRLVAEITRELMSLGPVVDGDFISVTPTFDGLADLPLPGRKWCRRLWMVDSQFDGSIFGLINLNAREKGIAAAFVASVEKSLGAEAASKLLGFYSISRDTPDAEALISIIQFVTDISIYAPAVKLAESWSGPSYLGHFNERNPFEGLYKGRANHLLDIAYLWGNYNQKYTKQNWTVARALAEDLVAFVNGKDDLPVFKDGEGEAGERLVTIYGPSEENISSKTERLGTEATGRNHGIFALAEETGGLDVLLDAMGAFLRE</sequence>
<evidence type="ECO:0000259" key="4">
    <source>
        <dbReference type="Pfam" id="PF00135"/>
    </source>
</evidence>
<dbReference type="InterPro" id="IPR002018">
    <property type="entry name" value="CarbesteraseB"/>
</dbReference>
<proteinExistence type="inferred from homology"/>
<feature type="domain" description="Carboxylesterase type B" evidence="4">
    <location>
        <begin position="21"/>
        <end position="472"/>
    </location>
</feature>
<dbReference type="GO" id="GO:0016787">
    <property type="term" value="F:hydrolase activity"/>
    <property type="evidence" value="ECO:0007669"/>
    <property type="project" value="UniProtKB-KW"/>
</dbReference>
<dbReference type="Gene3D" id="3.40.50.1820">
    <property type="entry name" value="alpha/beta hydrolase"/>
    <property type="match status" value="1"/>
</dbReference>
<dbReference type="AlphaFoldDB" id="A0AA38RFB7"/>
<name>A0AA38RFB7_9PEZI</name>
<keyword evidence="2 3" id="KW-0378">Hydrolase</keyword>
<evidence type="ECO:0000313" key="5">
    <source>
        <dbReference type="EMBL" id="KAJ9136945.1"/>
    </source>
</evidence>
<dbReference type="Pfam" id="PF00135">
    <property type="entry name" value="COesterase"/>
    <property type="match status" value="1"/>
</dbReference>
<keyword evidence="6" id="KW-1185">Reference proteome</keyword>
<dbReference type="InterPro" id="IPR019826">
    <property type="entry name" value="Carboxylesterase_B_AS"/>
</dbReference>
<dbReference type="EC" id="3.1.1.-" evidence="3"/>
<evidence type="ECO:0000256" key="2">
    <source>
        <dbReference type="ARBA" id="ARBA00022801"/>
    </source>
</evidence>
<evidence type="ECO:0000313" key="6">
    <source>
        <dbReference type="Proteomes" id="UP001174694"/>
    </source>
</evidence>
<dbReference type="PROSITE" id="PS00122">
    <property type="entry name" value="CARBOXYLESTERASE_B_1"/>
    <property type="match status" value="1"/>
</dbReference>
<gene>
    <name evidence="5" type="ORF">NKR23_g9564</name>
</gene>
<dbReference type="InterPro" id="IPR029058">
    <property type="entry name" value="AB_hydrolase_fold"/>
</dbReference>
<accession>A0AA38RFB7</accession>